<dbReference type="SUPFAM" id="SSF54593">
    <property type="entry name" value="Glyoxalase/Bleomycin resistance protein/Dihydroxybiphenyl dioxygenase"/>
    <property type="match status" value="1"/>
</dbReference>
<dbReference type="OrthoDB" id="2608626at2"/>
<accession>A0A3G9J0T0</accession>
<dbReference type="InterPro" id="IPR004360">
    <property type="entry name" value="Glyas_Fos-R_dOase_dom"/>
</dbReference>
<dbReference type="EMBL" id="AP019308">
    <property type="protein sequence ID" value="BBH21965.1"/>
    <property type="molecule type" value="Genomic_DNA"/>
</dbReference>
<gene>
    <name evidence="1" type="ORF">Back11_33100</name>
</gene>
<reference evidence="1 2" key="1">
    <citation type="submission" date="2018-11" db="EMBL/GenBank/DDBJ databases">
        <title>Complete genome sequence of Paenibacillus baekrokdamisoli strain KCTC 33723.</title>
        <authorList>
            <person name="Kang S.W."/>
            <person name="Lee K.C."/>
            <person name="Kim K.K."/>
            <person name="Kim J.S."/>
            <person name="Kim D.S."/>
            <person name="Ko S.H."/>
            <person name="Yang S.H."/>
            <person name="Lee J.S."/>
        </authorList>
    </citation>
    <scope>NUCLEOTIDE SEQUENCE [LARGE SCALE GENOMIC DNA]</scope>
    <source>
        <strain evidence="1 2">KCTC 33723</strain>
    </source>
</reference>
<dbReference type="RefSeq" id="WP_125659290.1">
    <property type="nucleotide sequence ID" value="NZ_AP019308.1"/>
</dbReference>
<dbReference type="AlphaFoldDB" id="A0A3G9J0T0"/>
<dbReference type="KEGG" id="pbk:Back11_33100"/>
<proteinExistence type="predicted"/>
<dbReference type="Proteomes" id="UP000275368">
    <property type="component" value="Chromosome"/>
</dbReference>
<name>A0A3G9J0T0_9BACL</name>
<protein>
    <submittedName>
        <fullName evidence="1">Uncharacterized protein</fullName>
    </submittedName>
</protein>
<sequence>MIIISIESNIGNLGFKVHWKRPDNKMTILALPSGPSIFLCETELHQGMMSIVIGFEAADIRKLLSDLQSKGVQIGEIRGNGGVIEGEILGMDFDFFDPSGNMLVAHATPKFVE</sequence>
<organism evidence="1 2">
    <name type="scientific">Paenibacillus baekrokdamisoli</name>
    <dbReference type="NCBI Taxonomy" id="1712516"/>
    <lineage>
        <taxon>Bacteria</taxon>
        <taxon>Bacillati</taxon>
        <taxon>Bacillota</taxon>
        <taxon>Bacilli</taxon>
        <taxon>Bacillales</taxon>
        <taxon>Paenibacillaceae</taxon>
        <taxon>Paenibacillus</taxon>
    </lineage>
</organism>
<keyword evidence="2" id="KW-1185">Reference proteome</keyword>
<dbReference type="Pfam" id="PF00903">
    <property type="entry name" value="Glyoxalase"/>
    <property type="match status" value="1"/>
</dbReference>
<evidence type="ECO:0000313" key="1">
    <source>
        <dbReference type="EMBL" id="BBH21965.1"/>
    </source>
</evidence>
<evidence type="ECO:0000313" key="2">
    <source>
        <dbReference type="Proteomes" id="UP000275368"/>
    </source>
</evidence>
<dbReference type="InterPro" id="IPR029068">
    <property type="entry name" value="Glyas_Bleomycin-R_OHBP_Dase"/>
</dbReference>
<dbReference type="Gene3D" id="3.10.180.10">
    <property type="entry name" value="2,3-Dihydroxybiphenyl 1,2-Dioxygenase, domain 1"/>
    <property type="match status" value="1"/>
</dbReference>